<feature type="region of interest" description="Disordered" evidence="3">
    <location>
        <begin position="179"/>
        <end position="205"/>
    </location>
</feature>
<keyword evidence="2" id="KW-0597">Phosphoprotein</keyword>
<dbReference type="Pfam" id="PF00990">
    <property type="entry name" value="GGDEF"/>
    <property type="match status" value="1"/>
</dbReference>
<dbReference type="SMART" id="SM00052">
    <property type="entry name" value="EAL"/>
    <property type="match status" value="1"/>
</dbReference>
<dbReference type="InterPro" id="IPR029787">
    <property type="entry name" value="Nucleotide_cyclase"/>
</dbReference>
<keyword evidence="10" id="KW-1185">Reference proteome</keyword>
<dbReference type="InterPro" id="IPR035919">
    <property type="entry name" value="EAL_sf"/>
</dbReference>
<feature type="modified residue" description="4-aspartylphosphate" evidence="2">
    <location>
        <position position="61"/>
    </location>
</feature>
<proteinExistence type="predicted"/>
<dbReference type="SUPFAM" id="SSF141868">
    <property type="entry name" value="EAL domain-like"/>
    <property type="match status" value="1"/>
</dbReference>
<reference evidence="9" key="1">
    <citation type="submission" date="2013-07" db="EMBL/GenBank/DDBJ databases">
        <authorList>
            <person name="McIlroy S."/>
        </authorList>
    </citation>
    <scope>NUCLEOTIDE SEQUENCE [LARGE SCALE GENOMIC DNA]</scope>
    <source>
        <strain evidence="9">Run_A_D11</strain>
    </source>
</reference>
<dbReference type="InterPro" id="IPR052155">
    <property type="entry name" value="Biofilm_reg_signaling"/>
</dbReference>
<dbReference type="SMART" id="SM00091">
    <property type="entry name" value="PAS"/>
    <property type="match status" value="2"/>
</dbReference>
<dbReference type="Gene3D" id="3.30.70.270">
    <property type="match status" value="1"/>
</dbReference>
<dbReference type="Pfam" id="PF00072">
    <property type="entry name" value="Response_reg"/>
    <property type="match status" value="1"/>
</dbReference>
<dbReference type="PANTHER" id="PTHR44757">
    <property type="entry name" value="DIGUANYLATE CYCLASE DGCP"/>
    <property type="match status" value="1"/>
</dbReference>
<dbReference type="CDD" id="cd01949">
    <property type="entry name" value="GGDEF"/>
    <property type="match status" value="1"/>
</dbReference>
<feature type="domain" description="GGDEF" evidence="8">
    <location>
        <begin position="417"/>
        <end position="550"/>
    </location>
</feature>
<dbReference type="NCBIfam" id="TIGR00254">
    <property type="entry name" value="GGDEF"/>
    <property type="match status" value="1"/>
</dbReference>
<dbReference type="CDD" id="cd01948">
    <property type="entry name" value="EAL"/>
    <property type="match status" value="1"/>
</dbReference>
<evidence type="ECO:0000259" key="7">
    <source>
        <dbReference type="PROSITE" id="PS50883"/>
    </source>
</evidence>
<evidence type="ECO:0000259" key="5">
    <source>
        <dbReference type="PROSITE" id="PS50112"/>
    </source>
</evidence>
<sequence>MVLVSGQEHQGKILVVDDDPLTQTVIRGMLEHESFTVVEAAGGEMALTLFREQPFDLVLLDVLMPEMDGFTTCARLRETPAGRMAPIVMITGLDDESSIRSAYGAGATDFITKPLNAFILVHRVRYILRATAAMRELAWRVDFQRVLIETLPVPFIVEDTKGHCLMANPAFATLQGEDAAGVADEPHAESRSRVPQPSSVDGTSIGAEGQRIYEAEILLAGKEPRSMIIHQAMFTPPVTGETGVISVLIDITERKKNEENRRLAETVFQNAADAIMVTSATGIIKSINPAFSTITGYGREEVMGLTPRLLRSGRQDNQFYAAFWASLRQYGKWSGELWQRRKNGEVYPVWETVAAVRSPEGRIIEYVSFFNDITARKQAEQEIFYRANYDPLTGLPNRSLFHERLEQALKQARRYDRRVALMFADLDRFKQVNDTLGHSFGDQLLGQAALRLEACVRDTDTVARQGGDEFVVVLPNVIEERDAGVVAEKIISRLREPFDLSGNIVHIGVSIGIALYPDHGDNSEDLVRHADLAMYQAKLAGRNTYRLYESAMADELNRQLMLETDLRTALQKNELELYFQPILKVEDKSLVRAEALLRWFHPRRGPVAPGEFIPLAEETGLIRDIGLWVFERACQTLEKWHELGLMIPLAINLTSAQVFRGLSLEVVSSLLERYHLAPESLVFEIAEGVLLADSAQARQWLKSIRQLGICLDLDDFGTGYSSLSCLKRFPIDRVKIDLSFVRDMVLDLDDRALVEAILALSRSLRLEVVAEGVETQEQFDLLRALGCGYAQGYYFSHPVSADAFVEVARALAAR</sequence>
<comment type="caution">
    <text evidence="9">The sequence shown here is derived from an EMBL/GenBank/DDBJ whole genome shotgun (WGS) entry which is preliminary data.</text>
</comment>
<evidence type="ECO:0000256" key="2">
    <source>
        <dbReference type="PROSITE-ProRule" id="PRU00169"/>
    </source>
</evidence>
<dbReference type="GO" id="GO:0000160">
    <property type="term" value="P:phosphorelay signal transduction system"/>
    <property type="evidence" value="ECO:0007669"/>
    <property type="project" value="InterPro"/>
</dbReference>
<dbReference type="Gene3D" id="3.40.50.2300">
    <property type="match status" value="1"/>
</dbReference>
<dbReference type="InterPro" id="IPR000160">
    <property type="entry name" value="GGDEF_dom"/>
</dbReference>
<dbReference type="SUPFAM" id="SSF55785">
    <property type="entry name" value="PYP-like sensor domain (PAS domain)"/>
    <property type="match status" value="2"/>
</dbReference>
<dbReference type="Pfam" id="PF00563">
    <property type="entry name" value="EAL"/>
    <property type="match status" value="1"/>
</dbReference>
<dbReference type="STRING" id="1400863.BN873_100024"/>
<organism evidence="9 10">
    <name type="scientific">Candidatus Competibacter denitrificans Run_A_D11</name>
    <dbReference type="NCBI Taxonomy" id="1400863"/>
    <lineage>
        <taxon>Bacteria</taxon>
        <taxon>Pseudomonadati</taxon>
        <taxon>Pseudomonadota</taxon>
        <taxon>Gammaproteobacteria</taxon>
        <taxon>Candidatus Competibacteraceae</taxon>
        <taxon>Candidatus Competibacter</taxon>
    </lineage>
</organism>
<dbReference type="RefSeq" id="WP_053085198.1">
    <property type="nucleotide sequence ID" value="NZ_CBTJ020000002.1"/>
</dbReference>
<dbReference type="Gene3D" id="3.30.450.20">
    <property type="entry name" value="PAS domain"/>
    <property type="match status" value="2"/>
</dbReference>
<dbReference type="InterPro" id="IPR001633">
    <property type="entry name" value="EAL_dom"/>
</dbReference>
<dbReference type="PROSITE" id="PS50110">
    <property type="entry name" value="RESPONSE_REGULATORY"/>
    <property type="match status" value="1"/>
</dbReference>
<feature type="domain" description="Response regulatory" evidence="4">
    <location>
        <begin position="12"/>
        <end position="128"/>
    </location>
</feature>
<name>W6M0U1_9GAMM</name>
<dbReference type="InterPro" id="IPR035965">
    <property type="entry name" value="PAS-like_dom_sf"/>
</dbReference>
<dbReference type="EMBL" id="CBTJ020000002">
    <property type="protein sequence ID" value="CDI01012.1"/>
    <property type="molecule type" value="Genomic_DNA"/>
</dbReference>
<dbReference type="SUPFAM" id="SSF52172">
    <property type="entry name" value="CheY-like"/>
    <property type="match status" value="1"/>
</dbReference>
<dbReference type="InterPro" id="IPR001789">
    <property type="entry name" value="Sig_transdc_resp-reg_receiver"/>
</dbReference>
<dbReference type="InterPro" id="IPR001610">
    <property type="entry name" value="PAC"/>
</dbReference>
<dbReference type="AlphaFoldDB" id="W6M0U1"/>
<dbReference type="InterPro" id="IPR000014">
    <property type="entry name" value="PAS"/>
</dbReference>
<dbReference type="SUPFAM" id="SSF55073">
    <property type="entry name" value="Nucleotide cyclase"/>
    <property type="match status" value="1"/>
</dbReference>
<evidence type="ECO:0000256" key="1">
    <source>
        <dbReference type="ARBA" id="ARBA00001946"/>
    </source>
</evidence>
<dbReference type="PROSITE" id="PS50112">
    <property type="entry name" value="PAS"/>
    <property type="match status" value="1"/>
</dbReference>
<reference evidence="9" key="2">
    <citation type="submission" date="2014-03" db="EMBL/GenBank/DDBJ databases">
        <title>Candidatus Competibacter-lineage genomes retrieved from metagenomes reveal functional metabolic diversity.</title>
        <authorList>
            <person name="McIlroy S.J."/>
            <person name="Albertsen M."/>
            <person name="Andresen E.K."/>
            <person name="Saunders A.M."/>
            <person name="Kristiansen R."/>
            <person name="Stokholm-Bjerregaard M."/>
            <person name="Nielsen K.L."/>
            <person name="Nielsen P.H."/>
        </authorList>
    </citation>
    <scope>NUCLEOTIDE SEQUENCE</scope>
    <source>
        <strain evidence="9">Run_A_D11</strain>
    </source>
</reference>
<evidence type="ECO:0000259" key="4">
    <source>
        <dbReference type="PROSITE" id="PS50110"/>
    </source>
</evidence>
<dbReference type="GO" id="GO:0003824">
    <property type="term" value="F:catalytic activity"/>
    <property type="evidence" value="ECO:0007669"/>
    <property type="project" value="UniProtKB-ARBA"/>
</dbReference>
<feature type="domain" description="EAL" evidence="7">
    <location>
        <begin position="559"/>
        <end position="812"/>
    </location>
</feature>
<feature type="domain" description="PAC" evidence="6">
    <location>
        <begin position="333"/>
        <end position="385"/>
    </location>
</feature>
<dbReference type="PROSITE" id="PS50887">
    <property type="entry name" value="GGDEF"/>
    <property type="match status" value="1"/>
</dbReference>
<gene>
    <name evidence="9" type="ORF">BN873_100024</name>
</gene>
<dbReference type="InterPro" id="IPR043128">
    <property type="entry name" value="Rev_trsase/Diguanyl_cyclase"/>
</dbReference>
<feature type="compositionally biased region" description="Polar residues" evidence="3">
    <location>
        <begin position="193"/>
        <end position="202"/>
    </location>
</feature>
<dbReference type="Pfam" id="PF13426">
    <property type="entry name" value="PAS_9"/>
    <property type="match status" value="1"/>
</dbReference>
<dbReference type="CDD" id="cd00130">
    <property type="entry name" value="PAS"/>
    <property type="match status" value="1"/>
</dbReference>
<dbReference type="PANTHER" id="PTHR44757:SF2">
    <property type="entry name" value="BIOFILM ARCHITECTURE MAINTENANCE PROTEIN MBAA"/>
    <property type="match status" value="1"/>
</dbReference>
<comment type="cofactor">
    <cofactor evidence="1">
        <name>Mg(2+)</name>
        <dbReference type="ChEBI" id="CHEBI:18420"/>
    </cofactor>
</comment>
<dbReference type="SMART" id="SM00448">
    <property type="entry name" value="REC"/>
    <property type="match status" value="1"/>
</dbReference>
<dbReference type="SMART" id="SM00267">
    <property type="entry name" value="GGDEF"/>
    <property type="match status" value="1"/>
</dbReference>
<dbReference type="PROSITE" id="PS50113">
    <property type="entry name" value="PAC"/>
    <property type="match status" value="1"/>
</dbReference>
<dbReference type="NCBIfam" id="TIGR00229">
    <property type="entry name" value="sensory_box"/>
    <property type="match status" value="2"/>
</dbReference>
<dbReference type="FunFam" id="3.30.70.270:FF:000001">
    <property type="entry name" value="Diguanylate cyclase domain protein"/>
    <property type="match status" value="1"/>
</dbReference>
<dbReference type="PROSITE" id="PS50883">
    <property type="entry name" value="EAL"/>
    <property type="match status" value="1"/>
</dbReference>
<dbReference type="InterPro" id="IPR000700">
    <property type="entry name" value="PAS-assoc_C"/>
</dbReference>
<dbReference type="Gene3D" id="3.20.20.450">
    <property type="entry name" value="EAL domain"/>
    <property type="match status" value="1"/>
</dbReference>
<protein>
    <submittedName>
        <fullName evidence="9">Predicted signal transduction domain protein</fullName>
    </submittedName>
</protein>
<accession>W6M0U1</accession>
<dbReference type="SMART" id="SM00086">
    <property type="entry name" value="PAC"/>
    <property type="match status" value="1"/>
</dbReference>
<evidence type="ECO:0000256" key="3">
    <source>
        <dbReference type="SAM" id="MobiDB-lite"/>
    </source>
</evidence>
<evidence type="ECO:0000313" key="10">
    <source>
        <dbReference type="Proteomes" id="UP000035760"/>
    </source>
</evidence>
<dbReference type="InterPro" id="IPR011006">
    <property type="entry name" value="CheY-like_superfamily"/>
</dbReference>
<feature type="domain" description="PAS" evidence="5">
    <location>
        <begin position="260"/>
        <end position="304"/>
    </location>
</feature>
<evidence type="ECO:0000259" key="8">
    <source>
        <dbReference type="PROSITE" id="PS50887"/>
    </source>
</evidence>
<dbReference type="Proteomes" id="UP000035760">
    <property type="component" value="Unassembled WGS sequence"/>
</dbReference>
<dbReference type="Pfam" id="PF13188">
    <property type="entry name" value="PAS_8"/>
    <property type="match status" value="1"/>
</dbReference>
<evidence type="ECO:0000259" key="6">
    <source>
        <dbReference type="PROSITE" id="PS50113"/>
    </source>
</evidence>
<evidence type="ECO:0000313" key="9">
    <source>
        <dbReference type="EMBL" id="CDI01012.1"/>
    </source>
</evidence>